<evidence type="ECO:0000313" key="2">
    <source>
        <dbReference type="Proteomes" id="UP000219369"/>
    </source>
</evidence>
<gene>
    <name evidence="1" type="ORF">FRV6_01102</name>
</gene>
<sequence length="126" mass="14555">MSGKGEYLSKVIPVYERWKSISSTPQKDSIIATIMTSSFDNSTTLGKWELLKASLTFQKHYSHSRFVWQIAGRQLRFIKASRIRVGKKDDMSAPTPVVSRMYRILRPDTRFIERVLSHEDQASDDD</sequence>
<dbReference type="Proteomes" id="UP000219369">
    <property type="component" value="Unassembled WGS sequence"/>
</dbReference>
<dbReference type="OrthoDB" id="10055769at2759"/>
<name>A0A2H3T1X4_FUSOX</name>
<evidence type="ECO:0000313" key="1">
    <source>
        <dbReference type="EMBL" id="SCO76890.1"/>
    </source>
</evidence>
<dbReference type="EMBL" id="FMJY01000001">
    <property type="protein sequence ID" value="SCO76890.1"/>
    <property type="molecule type" value="Genomic_DNA"/>
</dbReference>
<organism evidence="1 2">
    <name type="scientific">Fusarium oxysporum</name>
    <name type="common">Fusarium vascular wilt</name>
    <dbReference type="NCBI Taxonomy" id="5507"/>
    <lineage>
        <taxon>Eukaryota</taxon>
        <taxon>Fungi</taxon>
        <taxon>Dikarya</taxon>
        <taxon>Ascomycota</taxon>
        <taxon>Pezizomycotina</taxon>
        <taxon>Sordariomycetes</taxon>
        <taxon>Hypocreomycetidae</taxon>
        <taxon>Hypocreales</taxon>
        <taxon>Nectriaceae</taxon>
        <taxon>Fusarium</taxon>
        <taxon>Fusarium oxysporum species complex</taxon>
    </lineage>
</organism>
<dbReference type="AlphaFoldDB" id="A0A2H3T1X4"/>
<reference evidence="2" key="1">
    <citation type="submission" date="2016-09" db="EMBL/GenBank/DDBJ databases">
        <authorList>
            <person name="Guldener U."/>
        </authorList>
    </citation>
    <scope>NUCLEOTIDE SEQUENCE [LARGE SCALE GENOMIC DNA]</scope>
    <source>
        <strain evidence="2">V64-1</strain>
    </source>
</reference>
<accession>A0A2H3T1X4</accession>
<dbReference type="VEuPathDB" id="FungiDB:FOZG_15933"/>
<proteinExistence type="predicted"/>
<protein>
    <submittedName>
        <fullName evidence="1">Uncharacterized protein</fullName>
    </submittedName>
</protein>
<dbReference type="VEuPathDB" id="FungiDB:FOC1_g10001929"/>